<keyword evidence="19" id="KW-1185">Reference proteome</keyword>
<dbReference type="GO" id="GO:0005874">
    <property type="term" value="C:microtubule"/>
    <property type="evidence" value="ECO:0007669"/>
    <property type="project" value="UniProtKB-KW"/>
</dbReference>
<keyword evidence="7" id="KW-0479">Metal-binding</keyword>
<evidence type="ECO:0000256" key="10">
    <source>
        <dbReference type="ARBA" id="ARBA00022842"/>
    </source>
</evidence>
<dbReference type="InterPro" id="IPR036525">
    <property type="entry name" value="Tubulin/FtsZ_GTPase_sf"/>
</dbReference>
<dbReference type="FunFam" id="3.40.50.1440:FF:000011">
    <property type="entry name" value="Tubulin alpha chain"/>
    <property type="match status" value="1"/>
</dbReference>
<name>A0A7I8VMW4_9ANNE</name>
<evidence type="ECO:0000313" key="19">
    <source>
        <dbReference type="Proteomes" id="UP000549394"/>
    </source>
</evidence>
<dbReference type="InterPro" id="IPR017975">
    <property type="entry name" value="Tubulin_CS"/>
</dbReference>
<dbReference type="PROSITE" id="PS00227">
    <property type="entry name" value="TUBULIN"/>
    <property type="match status" value="1"/>
</dbReference>
<keyword evidence="12" id="KW-0206">Cytoskeleton</keyword>
<dbReference type="PRINTS" id="PR01162">
    <property type="entry name" value="ALPHATUBULIN"/>
</dbReference>
<keyword evidence="9" id="KW-0378">Hydrolase</keyword>
<evidence type="ECO:0000256" key="5">
    <source>
        <dbReference type="ARBA" id="ARBA00022490"/>
    </source>
</evidence>
<evidence type="ECO:0000256" key="6">
    <source>
        <dbReference type="ARBA" id="ARBA00022701"/>
    </source>
</evidence>
<evidence type="ECO:0000259" key="16">
    <source>
        <dbReference type="SMART" id="SM00864"/>
    </source>
</evidence>
<evidence type="ECO:0000256" key="7">
    <source>
        <dbReference type="ARBA" id="ARBA00022723"/>
    </source>
</evidence>
<dbReference type="PANTHER" id="PTHR11588">
    <property type="entry name" value="TUBULIN"/>
    <property type="match status" value="1"/>
</dbReference>
<dbReference type="GO" id="GO:0046872">
    <property type="term" value="F:metal ion binding"/>
    <property type="evidence" value="ECO:0007669"/>
    <property type="project" value="UniProtKB-KW"/>
</dbReference>
<dbReference type="InterPro" id="IPR000217">
    <property type="entry name" value="Tubulin"/>
</dbReference>
<evidence type="ECO:0000256" key="2">
    <source>
        <dbReference type="ARBA" id="ARBA00004245"/>
    </source>
</evidence>
<feature type="domain" description="Tubulin/FtsZ 2-layer sandwich" evidence="17">
    <location>
        <begin position="251"/>
        <end position="396"/>
    </location>
</feature>
<keyword evidence="10" id="KW-0460">Magnesium</keyword>
<dbReference type="FunFam" id="1.10.287.600:FF:000001">
    <property type="entry name" value="Tubulin alpha chain"/>
    <property type="match status" value="1"/>
</dbReference>
<dbReference type="GO" id="GO:0007017">
    <property type="term" value="P:microtubule-based process"/>
    <property type="evidence" value="ECO:0007669"/>
    <property type="project" value="InterPro"/>
</dbReference>
<evidence type="ECO:0000256" key="11">
    <source>
        <dbReference type="ARBA" id="ARBA00023134"/>
    </source>
</evidence>
<keyword evidence="8 15" id="KW-0547">Nucleotide-binding</keyword>
<dbReference type="Pfam" id="PF03953">
    <property type="entry name" value="Tubulin_C"/>
    <property type="match status" value="1"/>
</dbReference>
<protein>
    <recommendedName>
        <fullName evidence="15">Tubulin alpha chain</fullName>
    </recommendedName>
</protein>
<dbReference type="InterPro" id="IPR023123">
    <property type="entry name" value="Tubulin_C"/>
</dbReference>
<evidence type="ECO:0000256" key="4">
    <source>
        <dbReference type="ARBA" id="ARBA00011747"/>
    </source>
</evidence>
<keyword evidence="11 15" id="KW-0342">GTP-binding</keyword>
<evidence type="ECO:0000259" key="17">
    <source>
        <dbReference type="SMART" id="SM00865"/>
    </source>
</evidence>
<comment type="catalytic activity">
    <reaction evidence="14">
        <text>GTP + H2O = GDP + phosphate + H(+)</text>
        <dbReference type="Rhea" id="RHEA:19669"/>
        <dbReference type="ChEBI" id="CHEBI:15377"/>
        <dbReference type="ChEBI" id="CHEBI:15378"/>
        <dbReference type="ChEBI" id="CHEBI:37565"/>
        <dbReference type="ChEBI" id="CHEBI:43474"/>
        <dbReference type="ChEBI" id="CHEBI:58189"/>
    </reaction>
    <physiologicalReaction direction="left-to-right" evidence="14">
        <dbReference type="Rhea" id="RHEA:19670"/>
    </physiologicalReaction>
</comment>
<dbReference type="Pfam" id="PF00091">
    <property type="entry name" value="Tubulin"/>
    <property type="match status" value="1"/>
</dbReference>
<dbReference type="SUPFAM" id="SSF55307">
    <property type="entry name" value="Tubulin C-terminal domain-like"/>
    <property type="match status" value="1"/>
</dbReference>
<dbReference type="PRINTS" id="PR01161">
    <property type="entry name" value="TUBULIN"/>
</dbReference>
<dbReference type="Gene3D" id="3.40.50.1440">
    <property type="entry name" value="Tubulin/FtsZ, GTPase domain"/>
    <property type="match status" value="1"/>
</dbReference>
<dbReference type="AlphaFoldDB" id="A0A7I8VMW4"/>
<comment type="similarity">
    <text evidence="3 15">Belongs to the tubulin family.</text>
</comment>
<comment type="cofactor">
    <cofactor evidence="1">
        <name>Mg(2+)</name>
        <dbReference type="ChEBI" id="CHEBI:18420"/>
    </cofactor>
</comment>
<organism evidence="18 19">
    <name type="scientific">Dimorphilus gyrociliatus</name>
    <dbReference type="NCBI Taxonomy" id="2664684"/>
    <lineage>
        <taxon>Eukaryota</taxon>
        <taxon>Metazoa</taxon>
        <taxon>Spiralia</taxon>
        <taxon>Lophotrochozoa</taxon>
        <taxon>Annelida</taxon>
        <taxon>Polychaeta</taxon>
        <taxon>Polychaeta incertae sedis</taxon>
        <taxon>Dinophilidae</taxon>
        <taxon>Dimorphilus</taxon>
    </lineage>
</organism>
<evidence type="ECO:0000256" key="14">
    <source>
        <dbReference type="ARBA" id="ARBA00049117"/>
    </source>
</evidence>
<dbReference type="InterPro" id="IPR008280">
    <property type="entry name" value="Tub_FtsZ_C"/>
</dbReference>
<evidence type="ECO:0000256" key="3">
    <source>
        <dbReference type="ARBA" id="ARBA00009636"/>
    </source>
</evidence>
<comment type="caution">
    <text evidence="18">The sequence shown here is derived from an EMBL/GenBank/DDBJ whole genome shotgun (WGS) entry which is preliminary data.</text>
</comment>
<dbReference type="InterPro" id="IPR002452">
    <property type="entry name" value="Alpha_tubulin"/>
</dbReference>
<dbReference type="InterPro" id="IPR018316">
    <property type="entry name" value="Tubulin/FtsZ_2-layer-sand-dom"/>
</dbReference>
<feature type="domain" description="Tubulin/FtsZ GTPase" evidence="16">
    <location>
        <begin position="49"/>
        <end position="249"/>
    </location>
</feature>
<comment type="subunit">
    <text evidence="4 15">Dimer of alpha and beta chains. A typical microtubule is a hollow water-filled tube with an outer diameter of 25 nm and an inner diameter of 15 nM. Alpha-beta heterodimers associate head-to-tail to form protofilaments running lengthwise along the microtubule wall with the beta-tubulin subunit facing the microtubule plus end conferring a structural polarity. Microtubules usually have 13 protofilaments but different protofilament numbers can be found in some organisms and specialized cells.</text>
</comment>
<dbReference type="InterPro" id="IPR037103">
    <property type="entry name" value="Tubulin/FtsZ-like_C"/>
</dbReference>
<evidence type="ECO:0000256" key="9">
    <source>
        <dbReference type="ARBA" id="ARBA00022801"/>
    </source>
</evidence>
<evidence type="ECO:0000256" key="13">
    <source>
        <dbReference type="ARBA" id="ARBA00034296"/>
    </source>
</evidence>
<keyword evidence="6 15" id="KW-0493">Microtubule</keyword>
<evidence type="ECO:0000313" key="18">
    <source>
        <dbReference type="EMBL" id="CAD5117350.1"/>
    </source>
</evidence>
<reference evidence="18 19" key="1">
    <citation type="submission" date="2020-08" db="EMBL/GenBank/DDBJ databases">
        <authorList>
            <person name="Hejnol A."/>
        </authorList>
    </citation>
    <scope>NUCLEOTIDE SEQUENCE [LARGE SCALE GENOMIC DNA]</scope>
</reference>
<dbReference type="GO" id="GO:0005525">
    <property type="term" value="F:GTP binding"/>
    <property type="evidence" value="ECO:0007669"/>
    <property type="project" value="UniProtKB-UniRule"/>
</dbReference>
<gene>
    <name evidence="18" type="ORF">DGYR_LOCUS5884</name>
</gene>
<dbReference type="SMART" id="SM00864">
    <property type="entry name" value="Tubulin"/>
    <property type="match status" value="1"/>
</dbReference>
<dbReference type="EMBL" id="CAJFCJ010000007">
    <property type="protein sequence ID" value="CAD5117350.1"/>
    <property type="molecule type" value="Genomic_DNA"/>
</dbReference>
<dbReference type="GO" id="GO:0016787">
    <property type="term" value="F:hydrolase activity"/>
    <property type="evidence" value="ECO:0007669"/>
    <property type="project" value="UniProtKB-KW"/>
</dbReference>
<evidence type="ECO:0000256" key="12">
    <source>
        <dbReference type="ARBA" id="ARBA00023212"/>
    </source>
</evidence>
<dbReference type="SUPFAM" id="SSF52490">
    <property type="entry name" value="Tubulin nucleotide-binding domain-like"/>
    <property type="match status" value="1"/>
</dbReference>
<dbReference type="SMART" id="SM00865">
    <property type="entry name" value="Tubulin_C"/>
    <property type="match status" value="1"/>
</dbReference>
<dbReference type="Gene3D" id="3.30.1330.20">
    <property type="entry name" value="Tubulin/FtsZ, C-terminal domain"/>
    <property type="match status" value="1"/>
</dbReference>
<evidence type="ECO:0000256" key="1">
    <source>
        <dbReference type="ARBA" id="ARBA00001946"/>
    </source>
</evidence>
<comment type="subcellular location">
    <subcellularLocation>
        <location evidence="2">Cytoplasm</location>
        <location evidence="2">Cytoskeleton</location>
    </subcellularLocation>
</comment>
<dbReference type="GO" id="GO:0005200">
    <property type="term" value="F:structural constituent of cytoskeleton"/>
    <property type="evidence" value="ECO:0007669"/>
    <property type="project" value="InterPro"/>
</dbReference>
<dbReference type="InterPro" id="IPR003008">
    <property type="entry name" value="Tubulin_FtsZ_GTPase"/>
</dbReference>
<sequence>MSSREILSIHIGQAGCQMGRELWELYCLEHGITKDGYLIKESELEDIAFECFFQETSCRQHVPRSLFVDLEPSVIDEIRRSEFQKLYHPSTLLADKEDAASNFAKGYHGYSLNSSFFENVSDSIRKQVEICDHLQGFFVFHSFGGGTGSGYTAKLLETITQEFTNRIPKFTFSVYPSPRLSSVIVEPYNALLTTHTSFDYTDCSILFDNEAIYDICHNLLEVERPSYLNLNRLISQVCSSITASIRFEGVLNVDLHDFQTNIVPFPRLHFPLASYAPCLPDANVKHESLTVPAITTSVFDPATQMVKCDPCENKFMACCMLYRGDITPTDVTNAIQKIKNSRKIRFVDWCPTGFKIGLNHQAPSSAPDSDIGGVPRAVCMLSNNTGIKDAWTRLTGKFDIMFHKRAFVHWYIGEGMEEAEFSAARENLAALEKDYEEAACDTVDPVVEKHI</sequence>
<dbReference type="CDD" id="cd02186">
    <property type="entry name" value="alpha_tubulin"/>
    <property type="match status" value="1"/>
</dbReference>
<comment type="function">
    <text evidence="13 15">Tubulin is the major constituent of microtubules, a cylinder consisting of laterally associated linear protofilaments composed of alpha- and beta-tubulin heterodimers. Microtubules grow by the addition of GTP-tubulin dimers to the microtubule end, where a stabilizing cap forms. Below the cap, tubulin dimers are in GDP-bound state, owing to GTPase activity of alpha-tubulin.</text>
</comment>
<keyword evidence="5" id="KW-0963">Cytoplasm</keyword>
<evidence type="ECO:0000256" key="15">
    <source>
        <dbReference type="RuleBase" id="RU000352"/>
    </source>
</evidence>
<dbReference type="Proteomes" id="UP000549394">
    <property type="component" value="Unassembled WGS sequence"/>
</dbReference>
<accession>A0A7I8VMW4</accession>
<evidence type="ECO:0000256" key="8">
    <source>
        <dbReference type="ARBA" id="ARBA00022741"/>
    </source>
</evidence>
<dbReference type="Gene3D" id="1.10.287.600">
    <property type="entry name" value="Helix hairpin bin"/>
    <property type="match status" value="1"/>
</dbReference>
<proteinExistence type="inferred from homology"/>